<evidence type="ECO:0000259" key="4">
    <source>
        <dbReference type="Pfam" id="PF03633"/>
    </source>
</evidence>
<feature type="transmembrane region" description="Helical" evidence="3">
    <location>
        <begin position="833"/>
        <end position="852"/>
    </location>
</feature>
<feature type="transmembrane region" description="Helical" evidence="3">
    <location>
        <begin position="859"/>
        <end position="877"/>
    </location>
</feature>
<dbReference type="OrthoDB" id="9769991at2"/>
<dbReference type="Proteomes" id="UP000050326">
    <property type="component" value="Unassembled WGS sequence"/>
</dbReference>
<evidence type="ECO:0000259" key="7">
    <source>
        <dbReference type="Pfam" id="PF17167"/>
    </source>
</evidence>
<accession>A0A0P9AI55</accession>
<evidence type="ECO:0000313" key="8">
    <source>
        <dbReference type="EMBL" id="KPU45143.1"/>
    </source>
</evidence>
<dbReference type="InterPro" id="IPR019282">
    <property type="entry name" value="Glycoamylase-like_cons_dom"/>
</dbReference>
<dbReference type="GO" id="GO:0030246">
    <property type="term" value="F:carbohydrate binding"/>
    <property type="evidence" value="ECO:0007669"/>
    <property type="project" value="InterPro"/>
</dbReference>
<feature type="transmembrane region" description="Helical" evidence="3">
    <location>
        <begin position="455"/>
        <end position="479"/>
    </location>
</feature>
<sequence>MLLIILIVLFIIVIAVLAVNLYNCMKVKNDTIPHTWAAILNIEELEKHSMEIALSHAVSSKTKSSKRLIPRLNENFEYIAKTYKELNSEVSKRRPVAPAAEWLFDNFYVIEEQVKEIRLSFPKGYYAALPSILNGEHKGYPRVYSLAFEVVSHTDGRIDERLLINFLKAYQSKSQLTSGELWAVPIMLRVALIEFIRNLCEEILKSQGEKSLADDLADSILRDNVDINTVAAEINSITKDMEFMSHSFAERLLVRIRRHSGETGAIMALIDDKLASKDTKSSEVIAIEHQEQAKRQISIGNTITSLRLISNLGWNNIFEKLSPVEQILEEDPAGVYSRMDFESRDCYRHEIELMAKDLRISESMVAQKALDCALSAPEDDDKRINHVGYYILGSGRKKLEEIVGYKPGPWKKFIKLLKLYPTLIYLWSVSILTLIISFTLAFANYKAADGQSAAVLILCALAALLPASELGVGIVNWVVTHILTPSFLPKLELKEGIPENCTAMVVVPTLLPNKIRVKELFGQLEVYYLANQDKNLYFGILGDFTDAKEKEMPGDEDIIKTALEEVYRLNQKYAADNDIFYFFHRYRKFNPAEGKWMGWERKRGKLMEFNELLRGAQDTTYHVKSNDLSEIPPVKYVITLDADTELPRGAAKKLIGTLSHPLNRAVVDENQKRVLEGYGILQPRINVSVLNANKSLFSRIFAGKGGIDPYTNAISDVYQDLFGEGIFTGKGIYDVDIFQSMLKGYIPENAVLSHDLLEGSYIRAGLVTDIELIDGFPSKYNSYAARMHRWVRGDWQLLPWLMPKVKDVKGEYVKNPLSAISRWKIFDNLRRSLISPAQVILIFLTFTVLPGLKSLWTGFAILTIALPILCGMADAVIARTRTKSLSSRTAFDFKSIFIQTLLTLIFMPYRAYLMLDAVIRTIVRLLVTKRNLLEWETAADAEARLKCDTKSFFTRMWAAPVIAVLLLISVLTVSPVNLSGTLVFVILWVASPTIAQFISLADDHKKPLLNKDDIYELRRLSRKTWRYFEDFAGQAENYLPPDNYQEEPDRGAAHRTSPTNMGLLLASILCARDLGYISTKEMLEKTENTFKSLEKLDTWKGHFYNWYDTKTLQPLRPLYVSTVDSGNFVGCLMVLKEGLKEYLKRPLIDAAFIDGIFDTLELLKDDLGYEDEVISLMSYFKGAAGSPAGWFKALTDFKNKKSEIERALNLGNSPWNYKVDSMIASLEDELMDAMPWVKLTETMSCALRGSENKIRIKVNDVIDKIAKDTSPAGLCKNYRLVMADINSIMGEAKEPEASKWLREFKDSVMKAYLNCNKILSTGKILWEAAEKMTAGCDFKPLFDEGRQLFAIGYSIEEEQLNKSYYDLLASEARQTSFIAIAKGDVPERHWFRLGRQLTLLDGTKGLVSWSGTMFEYLMPLLFMKNYKNTLMDETYNFVVAGQKEYGNLRRVPWGVSECGYYGFDASLNYQYKAFGVPKLGLKRGLINDIVIAPYATILALMVDPVSAMKNIRELKKEDLMGAYGFYEAIDYTPGRVPVDKKGAIVRSFMVHHHGMSLISLNNFLKDNIMQERFHRDPKIKATELLLQEKMPGRIVLTKDVEDEIYPVGKIAKPVEDYAKVIKEPVLPFPDAHIISNGAYSVIVSNSGTGLSRKEDTVITRWREDSVLDTYGMFFYIQNINSNNVWSAAYEPYKVMPEEYRVVFSADKVEFQRVDGSIDTHMEISVSPEDNAEIRRISLTNHSDHARVIEVTSYFEVVLSRQSADTAHTAFNKLFVRTEYVDKYNSLLATRRPRSLEEKPVWLVHTVAVEGETIGPVQYETDRLKFLGRNRDLSNPAAMDVDHPLLNSIGPVIDPIMSLRRRVRIKRGETVKLVYTTGIAASREGVMELAGKYSEMPASNRAYELAWTKSQMESGFLNLRNSEVETYQKMVAHLLYVSPLRRTREDVLKKNVKGQSGLWPHGISGDVPVLLVALSKIDEIDVVQEALKAHEFLRHKGFAVDLVILNEDAGSYIQTLQRHLEDVVAASHGRDMQNRPGGVFLRQANTMEPEERVLLYTAARIVLKGELGSIAKQLRLKHIENAVPAIEDVNRPRKSYPPFKETVNGLVFNNSLGGFKKDGSEYVIQINEDTNTPAPWSNVISNEGFGCIVTESGSGYTFAENSREYKITPWYNDPVADPPGEVLYIKDAEDLDVWSVTANPIREKEPYVVRHGFGYTVYSHVSHGIKQEMTVFVPKSGKIKIMHVKLKNISDRPRSLRVCYYMRPVLGVTDQITAPYIVSEVDEGTGALLLRNTYSDDFAGRYVCIDTSAIERNVTGDRAEFIGRGKSLECPVGLYRNNLSGKVGAGFDPCGAMEISLILEEDEEKELVFTLSQGVNREEALNTSLRYRDLSEVKSAFDEVKAMWVKKLQTIQVSTPDNSLNIMVNGWLMYQTIASRFWARSAFYQSGGAYGFRDQLQDAMAISFVSPESTRGHILYSAAHQFLEGDVQHWWHPVTDRGIRTRFSDDLLWLPYVTADYISVTGDYSILDETAPFLEDEPLDEKEDERYNKPRVSGQAGTIYDHCLRAIDRSLKFGEHGIPLMGSGDWNDGMSTVGNKGRGESVWLGWFLYKILNNFAPICRRKGDNDKADSFIETAKTIVNNIEKNAWDGSWYRRAYFDDGTPLGSASNSECKIDSLAQSWSVISEGGKEYRSIEAMGALEQYLVKRDEGLIMLLTPSFDKSELEPGYIKAYVPGVRENGGQYTHAAVWVVLAFAMLGNGNKAWELFNMINPINHSTTALDTARYKAEPYVMAADVYAVEPHVGRGGWTWYTGASGWMYRVCIEHILGLKIRGDKLMIDPCIPKEWGEYSMKYNYQDTQYIITVKNPYGTNHGVKKVYLDGGVVEDNIIPLTNDNRDHHIDVLM</sequence>
<evidence type="ECO:0000256" key="3">
    <source>
        <dbReference type="SAM" id="Phobius"/>
    </source>
</evidence>
<dbReference type="InterPro" id="IPR012341">
    <property type="entry name" value="6hp_glycosidase-like_sf"/>
</dbReference>
<evidence type="ECO:0000259" key="5">
    <source>
        <dbReference type="Pfam" id="PF06165"/>
    </source>
</evidence>
<dbReference type="Gene3D" id="1.50.10.140">
    <property type="match status" value="2"/>
</dbReference>
<keyword evidence="3" id="KW-0812">Transmembrane</keyword>
<feature type="domain" description="Glycoamylase-like" evidence="6">
    <location>
        <begin position="1364"/>
        <end position="1575"/>
    </location>
</feature>
<name>A0A0P9AI55_9CLOT</name>
<dbReference type="EMBL" id="LKET01000027">
    <property type="protein sequence ID" value="KPU45143.1"/>
    <property type="molecule type" value="Genomic_DNA"/>
</dbReference>
<dbReference type="SMART" id="SM01068">
    <property type="entry name" value="CBM_X"/>
    <property type="match status" value="2"/>
</dbReference>
<feature type="transmembrane region" description="Helical" evidence="3">
    <location>
        <begin position="897"/>
        <end position="915"/>
    </location>
</feature>
<dbReference type="SUPFAM" id="SSF74650">
    <property type="entry name" value="Galactose mutarotase-like"/>
    <property type="match status" value="2"/>
</dbReference>
<dbReference type="InterPro" id="IPR011013">
    <property type="entry name" value="Gal_mutarotase_sf_dom"/>
</dbReference>
<dbReference type="PATRIC" id="fig|36849.3.peg.1352"/>
<dbReference type="InterPro" id="IPR037824">
    <property type="entry name" value="GH94N_2_NdvB"/>
</dbReference>
<dbReference type="Gene3D" id="2.70.98.40">
    <property type="entry name" value="Glycoside hydrolase, family 65, N-terminal domain"/>
    <property type="match status" value="2"/>
</dbReference>
<evidence type="ECO:0000313" key="9">
    <source>
        <dbReference type="Proteomes" id="UP000050326"/>
    </source>
</evidence>
<dbReference type="InterPro" id="IPR010383">
    <property type="entry name" value="Glyco_hydrolase_94_b-supersand"/>
</dbReference>
<feature type="domain" description="Glycosyl hydrolase 94 catalytic" evidence="7">
    <location>
        <begin position="2403"/>
        <end position="2826"/>
    </location>
</feature>
<evidence type="ECO:0000256" key="1">
    <source>
        <dbReference type="ARBA" id="ARBA00022676"/>
    </source>
</evidence>
<dbReference type="InterPro" id="IPR037820">
    <property type="entry name" value="GH94N_NdvB"/>
</dbReference>
<keyword evidence="2 8" id="KW-0808">Transferase</keyword>
<gene>
    <name evidence="8" type="primary">chbP</name>
    <name evidence="8" type="ORF">OXPF_12700</name>
</gene>
<dbReference type="GO" id="GO:0005975">
    <property type="term" value="P:carbohydrate metabolic process"/>
    <property type="evidence" value="ECO:0007669"/>
    <property type="project" value="InterPro"/>
</dbReference>
<feature type="domain" description="Glycosyl hydrolase 94 supersandwich" evidence="5">
    <location>
        <begin position="1620"/>
        <end position="1894"/>
    </location>
</feature>
<protein>
    <submittedName>
        <fullName evidence="8">N,N'-diacetylchitobiose phosphorylase</fullName>
        <ecNumber evidence="8">2.4.1.280</ecNumber>
    </submittedName>
</protein>
<keyword evidence="9" id="KW-1185">Reference proteome</keyword>
<feature type="transmembrane region" description="Helical" evidence="3">
    <location>
        <begin position="424"/>
        <end position="443"/>
    </location>
</feature>
<dbReference type="Gene3D" id="1.50.10.10">
    <property type="match status" value="1"/>
</dbReference>
<dbReference type="CDD" id="cd11753">
    <property type="entry name" value="GH94N_ChvB_NdvB_2_like"/>
    <property type="match status" value="1"/>
</dbReference>
<dbReference type="Gene3D" id="2.60.420.10">
    <property type="entry name" value="Maltose phosphorylase, domain 3"/>
    <property type="match status" value="1"/>
</dbReference>
<comment type="caution">
    <text evidence="8">The sequence shown here is derived from an EMBL/GenBank/DDBJ whole genome shotgun (WGS) entry which is preliminary data.</text>
</comment>
<feature type="domain" description="Glycosyl hydrolase 94 supersandwich" evidence="5">
    <location>
        <begin position="2120"/>
        <end position="2388"/>
    </location>
</feature>
<dbReference type="Pfam" id="PF10091">
    <property type="entry name" value="Glycoamylase"/>
    <property type="match status" value="1"/>
</dbReference>
<dbReference type="EC" id="2.4.1.280" evidence="8"/>
<keyword evidence="1 8" id="KW-0328">Glycosyltransferase</keyword>
<dbReference type="RefSeq" id="WP_054874361.1">
    <property type="nucleotide sequence ID" value="NZ_LKET01000027.1"/>
</dbReference>
<dbReference type="PANTHER" id="PTHR37469">
    <property type="entry name" value="CELLOBIONIC ACID PHOSPHORYLASE-RELATED"/>
    <property type="match status" value="1"/>
</dbReference>
<feature type="transmembrane region" description="Helical" evidence="3">
    <location>
        <begin position="956"/>
        <end position="976"/>
    </location>
</feature>
<keyword evidence="3" id="KW-0472">Membrane</keyword>
<feature type="domain" description="Glycoside hydrolase family 65 C-terminal" evidence="4">
    <location>
        <begin position="2827"/>
        <end position="2862"/>
    </location>
</feature>
<dbReference type="GO" id="GO:0016757">
    <property type="term" value="F:glycosyltransferase activity"/>
    <property type="evidence" value="ECO:0007669"/>
    <property type="project" value="UniProtKB-KW"/>
</dbReference>
<dbReference type="InterPro" id="IPR037018">
    <property type="entry name" value="GH65_N"/>
</dbReference>
<dbReference type="InterPro" id="IPR033432">
    <property type="entry name" value="GH94_catalytic"/>
</dbReference>
<evidence type="ECO:0000256" key="2">
    <source>
        <dbReference type="ARBA" id="ARBA00022679"/>
    </source>
</evidence>
<dbReference type="Pfam" id="PF06165">
    <property type="entry name" value="GH94_b-supersand"/>
    <property type="match status" value="2"/>
</dbReference>
<dbReference type="STRING" id="36849.OXPF_12700"/>
<dbReference type="InterPro" id="IPR008928">
    <property type="entry name" value="6-hairpin_glycosidase_sf"/>
</dbReference>
<dbReference type="InterPro" id="IPR052047">
    <property type="entry name" value="GH94_Enzymes"/>
</dbReference>
<dbReference type="Pfam" id="PF17167">
    <property type="entry name" value="Glyco_hydro_94"/>
    <property type="match status" value="1"/>
</dbReference>
<feature type="transmembrane region" description="Helical" evidence="3">
    <location>
        <begin position="982"/>
        <end position="1001"/>
    </location>
</feature>
<dbReference type="InterPro" id="IPR005194">
    <property type="entry name" value="Glyco_hydro_65_C"/>
</dbReference>
<proteinExistence type="predicted"/>
<evidence type="ECO:0000259" key="6">
    <source>
        <dbReference type="Pfam" id="PF10091"/>
    </source>
</evidence>
<dbReference type="CDD" id="cd11756">
    <property type="entry name" value="GH94N_ChvB_NdvB_1_like"/>
    <property type="match status" value="1"/>
</dbReference>
<dbReference type="SUPFAM" id="SSF48208">
    <property type="entry name" value="Six-hairpin glycosidases"/>
    <property type="match status" value="1"/>
</dbReference>
<keyword evidence="3" id="KW-1133">Transmembrane helix</keyword>
<reference evidence="8 9" key="1">
    <citation type="submission" date="2015-09" db="EMBL/GenBank/DDBJ databases">
        <title>Genome sequence of Oxobacter pfennigii DSM 3222.</title>
        <authorList>
            <person name="Poehlein A."/>
            <person name="Bengelsdorf F.R."/>
            <person name="Schiel-Bengelsdorf B."/>
            <person name="Duerre P."/>
            <person name="Daniel R."/>
        </authorList>
    </citation>
    <scope>NUCLEOTIDE SEQUENCE [LARGE SCALE GENOMIC DNA]</scope>
    <source>
        <strain evidence="8 9">DSM 3222</strain>
    </source>
</reference>
<organism evidence="8 9">
    <name type="scientific">Oxobacter pfennigii</name>
    <dbReference type="NCBI Taxonomy" id="36849"/>
    <lineage>
        <taxon>Bacteria</taxon>
        <taxon>Bacillati</taxon>
        <taxon>Bacillota</taxon>
        <taxon>Clostridia</taxon>
        <taxon>Eubacteriales</taxon>
        <taxon>Clostridiaceae</taxon>
        <taxon>Oxobacter</taxon>
    </lineage>
</organism>
<dbReference type="PANTHER" id="PTHR37469:SF2">
    <property type="entry name" value="CELLOBIONIC ACID PHOSPHORYLASE"/>
    <property type="match status" value="1"/>
</dbReference>
<dbReference type="Pfam" id="PF03633">
    <property type="entry name" value="Glyco_hydro_65C"/>
    <property type="match status" value="1"/>
</dbReference>